<dbReference type="Pfam" id="PF03180">
    <property type="entry name" value="Lipoprotein_9"/>
    <property type="match status" value="1"/>
</dbReference>
<evidence type="ECO:0000313" key="8">
    <source>
        <dbReference type="Proteomes" id="UP000297604"/>
    </source>
</evidence>
<dbReference type="EMBL" id="SOFS01000038">
    <property type="protein sequence ID" value="TFC17898.1"/>
    <property type="molecule type" value="Genomic_DNA"/>
</dbReference>
<evidence type="ECO:0000256" key="2">
    <source>
        <dbReference type="ARBA" id="ARBA00008973"/>
    </source>
</evidence>
<comment type="similarity">
    <text evidence="2">Belongs to the NlpA lipoprotein family.</text>
</comment>
<sequence>MQRHRLPPLRAVALLCRRLPGLVHETALAALTRSTPKGIHHVKKSTLSKRLLAALATVPLLALLAGCAGGTADAGSDKTVKIGVVGASDPYWAVYTKAAADAGIKVEIVDFSAYDQPNPALTAGEIDLNQFQHLVYLAQYNTASNADLTPIGSTAIYPLGLYSTKYKKVSEIQKGDTIAVPNDASNLARALLVLQSAKLITLKDGGSIFSTLDDIDTSASKVTVTALEASLTATSLPDVAGAIINNDFVEKAGLKFTDALAKDDPADPTAIPYVNVFVARAADKDNATYQKLVQIYQDTQAVQDGVLAVSGGSGVLVKTPVADLVSSLATVVADTKANKK</sequence>
<organism evidence="7 8">
    <name type="scientific">Cryobacterium glucosi</name>
    <dbReference type="NCBI Taxonomy" id="1259175"/>
    <lineage>
        <taxon>Bacteria</taxon>
        <taxon>Bacillati</taxon>
        <taxon>Actinomycetota</taxon>
        <taxon>Actinomycetes</taxon>
        <taxon>Micrococcales</taxon>
        <taxon>Microbacteriaceae</taxon>
        <taxon>Cryobacterium</taxon>
    </lineage>
</organism>
<name>A0ABY2IL31_9MICO</name>
<dbReference type="Proteomes" id="UP000297604">
    <property type="component" value="Unassembled WGS sequence"/>
</dbReference>
<proteinExistence type="inferred from homology"/>
<accession>A0ABY2IL31</accession>
<reference evidence="7 8" key="1">
    <citation type="submission" date="2019-03" db="EMBL/GenBank/DDBJ databases">
        <title>Genomics of glacier-inhabiting Cryobacterium strains.</title>
        <authorList>
            <person name="Liu Q."/>
            <person name="Xin Y.-H."/>
        </authorList>
    </citation>
    <scope>NUCLEOTIDE SEQUENCE [LARGE SCALE GENOMIC DNA]</scope>
    <source>
        <strain evidence="7 8">MDB1-5</strain>
    </source>
</reference>
<evidence type="ECO:0000256" key="1">
    <source>
        <dbReference type="ARBA" id="ARBA00004635"/>
    </source>
</evidence>
<comment type="caution">
    <text evidence="7">The sequence shown here is derived from an EMBL/GenBank/DDBJ whole genome shotgun (WGS) entry which is preliminary data.</text>
</comment>
<comment type="subcellular location">
    <subcellularLocation>
        <location evidence="1">Membrane</location>
        <topology evidence="1">Lipid-anchor</topology>
    </subcellularLocation>
</comment>
<dbReference type="Gene3D" id="3.40.190.10">
    <property type="entry name" value="Periplasmic binding protein-like II"/>
    <property type="match status" value="2"/>
</dbReference>
<keyword evidence="6" id="KW-0449">Lipoprotein</keyword>
<protein>
    <submittedName>
        <fullName evidence="7">Methionine ABC transporter substrate-binding protein</fullName>
    </submittedName>
</protein>
<dbReference type="SUPFAM" id="SSF53850">
    <property type="entry name" value="Periplasmic binding protein-like II"/>
    <property type="match status" value="1"/>
</dbReference>
<gene>
    <name evidence="7" type="ORF">E3O46_15565</name>
</gene>
<evidence type="ECO:0000256" key="3">
    <source>
        <dbReference type="ARBA" id="ARBA00022729"/>
    </source>
</evidence>
<evidence type="ECO:0000256" key="6">
    <source>
        <dbReference type="ARBA" id="ARBA00023288"/>
    </source>
</evidence>
<dbReference type="InterPro" id="IPR004872">
    <property type="entry name" value="Lipoprotein_NlpA"/>
</dbReference>
<evidence type="ECO:0000313" key="7">
    <source>
        <dbReference type="EMBL" id="TFC17898.1"/>
    </source>
</evidence>
<dbReference type="PANTHER" id="PTHR30429:SF3">
    <property type="entry name" value="LIPOPROTEIN"/>
    <property type="match status" value="1"/>
</dbReference>
<keyword evidence="5" id="KW-0564">Palmitate</keyword>
<dbReference type="PANTHER" id="PTHR30429">
    <property type="entry name" value="D-METHIONINE-BINDING LIPOPROTEIN METQ"/>
    <property type="match status" value="1"/>
</dbReference>
<keyword evidence="8" id="KW-1185">Reference proteome</keyword>
<keyword evidence="4" id="KW-0472">Membrane</keyword>
<keyword evidence="3" id="KW-0732">Signal</keyword>
<evidence type="ECO:0000256" key="4">
    <source>
        <dbReference type="ARBA" id="ARBA00023136"/>
    </source>
</evidence>
<evidence type="ECO:0000256" key="5">
    <source>
        <dbReference type="ARBA" id="ARBA00023139"/>
    </source>
</evidence>